<name>A0A382MNM2_9ZZZZ</name>
<keyword evidence="1" id="KW-1133">Transmembrane helix</keyword>
<sequence length="177" mass="20728">MIIIKDRFGNPGKRKSSYTSRNSYWNRNMDFILIAEIATIIGSIPIFLTLIFVIIELKKNADQTKSVNMASRDDTATHFVLFWSKDENAKLVLKGQKNYDLLDDKEKFQFEGYVETRLRLFMFGATTVDSKNLPFHYYRMQDFFKPDGTMKCYENLMTRKMIPPMWKSVIDTALSTT</sequence>
<organism evidence="2">
    <name type="scientific">marine metagenome</name>
    <dbReference type="NCBI Taxonomy" id="408172"/>
    <lineage>
        <taxon>unclassified sequences</taxon>
        <taxon>metagenomes</taxon>
        <taxon>ecological metagenomes</taxon>
    </lineage>
</organism>
<proteinExistence type="predicted"/>
<evidence type="ECO:0000313" key="2">
    <source>
        <dbReference type="EMBL" id="SVC49745.1"/>
    </source>
</evidence>
<accession>A0A382MNM2</accession>
<evidence type="ECO:0000256" key="1">
    <source>
        <dbReference type="SAM" id="Phobius"/>
    </source>
</evidence>
<feature type="transmembrane region" description="Helical" evidence="1">
    <location>
        <begin position="31"/>
        <end position="55"/>
    </location>
</feature>
<keyword evidence="1" id="KW-0472">Membrane</keyword>
<gene>
    <name evidence="2" type="ORF">METZ01_LOCUS302599</name>
</gene>
<dbReference type="EMBL" id="UINC01094478">
    <property type="protein sequence ID" value="SVC49745.1"/>
    <property type="molecule type" value="Genomic_DNA"/>
</dbReference>
<dbReference type="AlphaFoldDB" id="A0A382MNM2"/>
<protein>
    <submittedName>
        <fullName evidence="2">Uncharacterized protein</fullName>
    </submittedName>
</protein>
<keyword evidence="1" id="KW-0812">Transmembrane</keyword>
<reference evidence="2" key="1">
    <citation type="submission" date="2018-05" db="EMBL/GenBank/DDBJ databases">
        <authorList>
            <person name="Lanie J.A."/>
            <person name="Ng W.-L."/>
            <person name="Kazmierczak K.M."/>
            <person name="Andrzejewski T.M."/>
            <person name="Davidsen T.M."/>
            <person name="Wayne K.J."/>
            <person name="Tettelin H."/>
            <person name="Glass J.I."/>
            <person name="Rusch D."/>
            <person name="Podicherti R."/>
            <person name="Tsui H.-C.T."/>
            <person name="Winkler M.E."/>
        </authorList>
    </citation>
    <scope>NUCLEOTIDE SEQUENCE</scope>
</reference>